<dbReference type="InterPro" id="IPR057096">
    <property type="entry name" value="KRIT1_FRMD8_FERM_C"/>
</dbReference>
<dbReference type="InterPro" id="IPR019748">
    <property type="entry name" value="FERM_central"/>
</dbReference>
<dbReference type="InterPro" id="IPR051594">
    <property type="entry name" value="KRIT1/FRMD8"/>
</dbReference>
<dbReference type="Pfam" id="PF24522">
    <property type="entry name" value="KRIT1_FRMD8_FERM_C"/>
    <property type="match status" value="1"/>
</dbReference>
<name>A0A210PJ18_MIZYE</name>
<dbReference type="Proteomes" id="UP000242188">
    <property type="component" value="Unassembled WGS sequence"/>
</dbReference>
<protein>
    <recommendedName>
        <fullName evidence="1">FERM domain-containing protein 8</fullName>
    </recommendedName>
</protein>
<dbReference type="SUPFAM" id="SSF47031">
    <property type="entry name" value="Second domain of FERM"/>
    <property type="match status" value="1"/>
</dbReference>
<dbReference type="OrthoDB" id="10264738at2759"/>
<keyword evidence="4" id="KW-1185">Reference proteome</keyword>
<dbReference type="PANTHER" id="PTHR13283">
    <property type="entry name" value="KREV INTERACTION TRAPPED 1-RELATED"/>
    <property type="match status" value="1"/>
</dbReference>
<dbReference type="Gene3D" id="3.10.20.90">
    <property type="entry name" value="Phosphatidylinositol 3-kinase Catalytic Subunit, Chain A, domain 1"/>
    <property type="match status" value="1"/>
</dbReference>
<dbReference type="InterPro" id="IPR014352">
    <property type="entry name" value="FERM/acyl-CoA-bd_prot_sf"/>
</dbReference>
<comment type="caution">
    <text evidence="3">The sequence shown here is derived from an EMBL/GenBank/DDBJ whole genome shotgun (WGS) entry which is preliminary data.</text>
</comment>
<dbReference type="PROSITE" id="PS50057">
    <property type="entry name" value="FERM_3"/>
    <property type="match status" value="1"/>
</dbReference>
<evidence type="ECO:0000256" key="1">
    <source>
        <dbReference type="ARBA" id="ARBA00039547"/>
    </source>
</evidence>
<sequence length="418" mass="48646">MAYKQGHPDYEHDHLVGGELDPGMLESDNVEVVIWLRDRKGIHVNLEGNGQLAEAADLFEIVKEHRKLPDFVDNIFSIWMVSPLLELRLKRSHKAFQFAQLWDEFCGIYTDAKTDEVSRDEPVVMFQRNVFLSLKEEKRYWQLATEDVLSLLYHESKFNVIDGRYIVSERDYDILAGIQALIERGRYSSSKHTPETYKDDINKYYPVHIYKTKKSLMETIRRTNKKYNELHLEGVHQQASDNIGEEERTQLYLRYLDICSSYPFYGSAFFEAVLQKPSGKFSTMMTNIFSLGFPEMDVLVAINTEGICVIHEEYKTVILATPYEQLSWDLDLNEDEPDKLPALLLQFLVNEEDGPITKVLQIYSRQAKLMDALVETCVKRKHHEGYDSSKHEEFCRGVTNQMEKMCLNTYTLEGQACE</sequence>
<feature type="domain" description="FERM" evidence="2">
    <location>
        <begin position="30"/>
        <end position="385"/>
    </location>
</feature>
<dbReference type="EMBL" id="NEDP02076603">
    <property type="protein sequence ID" value="OWF36489.1"/>
    <property type="molecule type" value="Genomic_DNA"/>
</dbReference>
<evidence type="ECO:0000313" key="4">
    <source>
        <dbReference type="Proteomes" id="UP000242188"/>
    </source>
</evidence>
<gene>
    <name evidence="3" type="ORF">KP79_PYT03159</name>
</gene>
<dbReference type="InterPro" id="IPR000299">
    <property type="entry name" value="FERM_domain"/>
</dbReference>
<dbReference type="STRING" id="6573.A0A210PJ18"/>
<dbReference type="Gene3D" id="1.20.80.10">
    <property type="match status" value="1"/>
</dbReference>
<evidence type="ECO:0000313" key="3">
    <source>
        <dbReference type="EMBL" id="OWF36489.1"/>
    </source>
</evidence>
<dbReference type="GO" id="GO:0090090">
    <property type="term" value="P:negative regulation of canonical Wnt signaling pathway"/>
    <property type="evidence" value="ECO:0007669"/>
    <property type="project" value="TreeGrafter"/>
</dbReference>
<dbReference type="GO" id="GO:0005886">
    <property type="term" value="C:plasma membrane"/>
    <property type="evidence" value="ECO:0007669"/>
    <property type="project" value="TreeGrafter"/>
</dbReference>
<dbReference type="Gene3D" id="2.30.29.30">
    <property type="entry name" value="Pleckstrin-homology domain (PH domain)/Phosphotyrosine-binding domain (PTB)"/>
    <property type="match status" value="1"/>
</dbReference>
<dbReference type="InterPro" id="IPR011993">
    <property type="entry name" value="PH-like_dom_sf"/>
</dbReference>
<reference evidence="3 4" key="1">
    <citation type="journal article" date="2017" name="Nat. Ecol. Evol.">
        <title>Scallop genome provides insights into evolution of bilaterian karyotype and development.</title>
        <authorList>
            <person name="Wang S."/>
            <person name="Zhang J."/>
            <person name="Jiao W."/>
            <person name="Li J."/>
            <person name="Xun X."/>
            <person name="Sun Y."/>
            <person name="Guo X."/>
            <person name="Huan P."/>
            <person name="Dong B."/>
            <person name="Zhang L."/>
            <person name="Hu X."/>
            <person name="Sun X."/>
            <person name="Wang J."/>
            <person name="Zhao C."/>
            <person name="Wang Y."/>
            <person name="Wang D."/>
            <person name="Huang X."/>
            <person name="Wang R."/>
            <person name="Lv J."/>
            <person name="Li Y."/>
            <person name="Zhang Z."/>
            <person name="Liu B."/>
            <person name="Lu W."/>
            <person name="Hui Y."/>
            <person name="Liang J."/>
            <person name="Zhou Z."/>
            <person name="Hou R."/>
            <person name="Li X."/>
            <person name="Liu Y."/>
            <person name="Li H."/>
            <person name="Ning X."/>
            <person name="Lin Y."/>
            <person name="Zhao L."/>
            <person name="Xing Q."/>
            <person name="Dou J."/>
            <person name="Li Y."/>
            <person name="Mao J."/>
            <person name="Guo H."/>
            <person name="Dou H."/>
            <person name="Li T."/>
            <person name="Mu C."/>
            <person name="Jiang W."/>
            <person name="Fu Q."/>
            <person name="Fu X."/>
            <person name="Miao Y."/>
            <person name="Liu J."/>
            <person name="Yu Q."/>
            <person name="Li R."/>
            <person name="Liao H."/>
            <person name="Li X."/>
            <person name="Kong Y."/>
            <person name="Jiang Z."/>
            <person name="Chourrout D."/>
            <person name="Li R."/>
            <person name="Bao Z."/>
        </authorList>
    </citation>
    <scope>NUCLEOTIDE SEQUENCE [LARGE SCALE GENOMIC DNA]</scope>
    <source>
        <strain evidence="3 4">PY_sf001</strain>
    </source>
</reference>
<organism evidence="3 4">
    <name type="scientific">Mizuhopecten yessoensis</name>
    <name type="common">Japanese scallop</name>
    <name type="synonym">Patinopecten yessoensis</name>
    <dbReference type="NCBI Taxonomy" id="6573"/>
    <lineage>
        <taxon>Eukaryota</taxon>
        <taxon>Metazoa</taxon>
        <taxon>Spiralia</taxon>
        <taxon>Lophotrochozoa</taxon>
        <taxon>Mollusca</taxon>
        <taxon>Bivalvia</taxon>
        <taxon>Autobranchia</taxon>
        <taxon>Pteriomorphia</taxon>
        <taxon>Pectinida</taxon>
        <taxon>Pectinoidea</taxon>
        <taxon>Pectinidae</taxon>
        <taxon>Mizuhopecten</taxon>
    </lineage>
</organism>
<dbReference type="AlphaFoldDB" id="A0A210PJ18"/>
<proteinExistence type="predicted"/>
<dbReference type="Pfam" id="PF00373">
    <property type="entry name" value="FERM_M"/>
    <property type="match status" value="1"/>
</dbReference>
<dbReference type="InterPro" id="IPR035963">
    <property type="entry name" value="FERM_2"/>
</dbReference>
<accession>A0A210PJ18</accession>
<dbReference type="CDD" id="cd14473">
    <property type="entry name" value="FERM_B-lobe"/>
    <property type="match status" value="1"/>
</dbReference>
<dbReference type="PANTHER" id="PTHR13283:SF10">
    <property type="entry name" value="FERM DOMAIN-CONTAINING PROTEIN 8"/>
    <property type="match status" value="1"/>
</dbReference>
<evidence type="ECO:0000259" key="2">
    <source>
        <dbReference type="PROSITE" id="PS50057"/>
    </source>
</evidence>